<dbReference type="InterPro" id="IPR001867">
    <property type="entry name" value="OmpR/PhoB-type_DNA-bd"/>
</dbReference>
<dbReference type="STRING" id="47500.AF333_15435"/>
<reference evidence="11 13" key="1">
    <citation type="submission" date="2015-07" db="EMBL/GenBank/DDBJ databases">
        <title>Fjat-14205 dsm 2895.</title>
        <authorList>
            <person name="Liu B."/>
            <person name="Wang J."/>
            <person name="Zhu Y."/>
            <person name="Liu G."/>
            <person name="Chen Q."/>
            <person name="Chen Z."/>
            <person name="Lan J."/>
            <person name="Che J."/>
            <person name="Ge C."/>
            <person name="Shi H."/>
            <person name="Pan Z."/>
            <person name="Liu X."/>
        </authorList>
    </citation>
    <scope>NUCLEOTIDE SEQUENCE [LARGE SCALE GENOMIC DNA]</scope>
    <source>
        <strain evidence="11 13">DSM 2895</strain>
    </source>
</reference>
<dbReference type="Pfam" id="PF00072">
    <property type="entry name" value="Response_reg"/>
    <property type="match status" value="1"/>
</dbReference>
<organism evidence="11 13">
    <name type="scientific">Aneurinibacillus migulanus</name>
    <name type="common">Bacillus migulanus</name>
    <dbReference type="NCBI Taxonomy" id="47500"/>
    <lineage>
        <taxon>Bacteria</taxon>
        <taxon>Bacillati</taxon>
        <taxon>Bacillota</taxon>
        <taxon>Bacilli</taxon>
        <taxon>Bacillales</taxon>
        <taxon>Paenibacillaceae</taxon>
        <taxon>Aneurinibacillus group</taxon>
        <taxon>Aneurinibacillus</taxon>
    </lineage>
</organism>
<dbReference type="PANTHER" id="PTHR48111:SF52">
    <property type="entry name" value="TRANSCRIPTIONAL REGULATORY PROTEIN YVRH"/>
    <property type="match status" value="1"/>
</dbReference>
<dbReference type="GO" id="GO:0032993">
    <property type="term" value="C:protein-DNA complex"/>
    <property type="evidence" value="ECO:0007669"/>
    <property type="project" value="TreeGrafter"/>
</dbReference>
<evidence type="ECO:0000313" key="13">
    <source>
        <dbReference type="Proteomes" id="UP000037269"/>
    </source>
</evidence>
<dbReference type="PANTHER" id="PTHR48111">
    <property type="entry name" value="REGULATOR OF RPOS"/>
    <property type="match status" value="1"/>
</dbReference>
<dbReference type="FunFam" id="1.10.10.10:FF:000018">
    <property type="entry name" value="DNA-binding response regulator ResD"/>
    <property type="match status" value="1"/>
</dbReference>
<dbReference type="InterPro" id="IPR039420">
    <property type="entry name" value="WalR-like"/>
</dbReference>
<evidence type="ECO:0000256" key="2">
    <source>
        <dbReference type="ARBA" id="ARBA00022553"/>
    </source>
</evidence>
<dbReference type="SMART" id="SM00448">
    <property type="entry name" value="REC"/>
    <property type="match status" value="1"/>
</dbReference>
<comment type="subcellular location">
    <subcellularLocation>
        <location evidence="1">Cytoplasm</location>
    </subcellularLocation>
</comment>
<dbReference type="Pfam" id="PF00486">
    <property type="entry name" value="Trans_reg_C"/>
    <property type="match status" value="1"/>
</dbReference>
<evidence type="ECO:0000256" key="7">
    <source>
        <dbReference type="PROSITE-ProRule" id="PRU00169"/>
    </source>
</evidence>
<dbReference type="CDD" id="cd17574">
    <property type="entry name" value="REC_OmpR"/>
    <property type="match status" value="1"/>
</dbReference>
<protein>
    <submittedName>
        <fullName evidence="12">DNA-binding response regulator, OmpR family, contains REC and winged-helix (WHTH) domain</fullName>
    </submittedName>
    <submittedName>
        <fullName evidence="11">Transcriptional regulator</fullName>
    </submittedName>
</protein>
<keyword evidence="2 7" id="KW-0597">Phosphoprotein</keyword>
<evidence type="ECO:0000313" key="11">
    <source>
        <dbReference type="EMBL" id="KON96660.1"/>
    </source>
</evidence>
<dbReference type="Proteomes" id="UP000182836">
    <property type="component" value="Unassembled WGS sequence"/>
</dbReference>
<dbReference type="PATRIC" id="fig|47500.8.peg.401"/>
<dbReference type="Gene3D" id="3.40.50.2300">
    <property type="match status" value="1"/>
</dbReference>
<reference evidence="12 14" key="2">
    <citation type="submission" date="2016-10" db="EMBL/GenBank/DDBJ databases">
        <authorList>
            <person name="de Groot N.N."/>
        </authorList>
    </citation>
    <scope>NUCLEOTIDE SEQUENCE [LARGE SCALE GENOMIC DNA]</scope>
    <source>
        <strain evidence="12 14">DSM 2895</strain>
    </source>
</reference>
<evidence type="ECO:0000256" key="3">
    <source>
        <dbReference type="ARBA" id="ARBA00023012"/>
    </source>
</evidence>
<keyword evidence="5 8" id="KW-0238">DNA-binding</keyword>
<dbReference type="EMBL" id="FNED01000030">
    <property type="protein sequence ID" value="SDJ84842.1"/>
    <property type="molecule type" value="Genomic_DNA"/>
</dbReference>
<evidence type="ECO:0000259" key="10">
    <source>
        <dbReference type="PROSITE" id="PS51755"/>
    </source>
</evidence>
<evidence type="ECO:0000313" key="14">
    <source>
        <dbReference type="Proteomes" id="UP000182836"/>
    </source>
</evidence>
<evidence type="ECO:0000256" key="8">
    <source>
        <dbReference type="PROSITE-ProRule" id="PRU01091"/>
    </source>
</evidence>
<dbReference type="FunFam" id="3.40.50.2300:FF:000001">
    <property type="entry name" value="DNA-binding response regulator PhoB"/>
    <property type="match status" value="1"/>
</dbReference>
<dbReference type="EMBL" id="LGUG01000004">
    <property type="protein sequence ID" value="KON96660.1"/>
    <property type="molecule type" value="Genomic_DNA"/>
</dbReference>
<dbReference type="SUPFAM" id="SSF52172">
    <property type="entry name" value="CheY-like"/>
    <property type="match status" value="1"/>
</dbReference>
<keyword evidence="6" id="KW-0804">Transcription</keyword>
<dbReference type="Proteomes" id="UP000037269">
    <property type="component" value="Unassembled WGS sequence"/>
</dbReference>
<dbReference type="InterPro" id="IPR011006">
    <property type="entry name" value="CheY-like_superfamily"/>
</dbReference>
<dbReference type="CDD" id="cd00383">
    <property type="entry name" value="trans_reg_C"/>
    <property type="match status" value="1"/>
</dbReference>
<evidence type="ECO:0000256" key="5">
    <source>
        <dbReference type="ARBA" id="ARBA00023125"/>
    </source>
</evidence>
<dbReference type="SUPFAM" id="SSF46894">
    <property type="entry name" value="C-terminal effector domain of the bipartite response regulators"/>
    <property type="match status" value="1"/>
</dbReference>
<dbReference type="InterPro" id="IPR001789">
    <property type="entry name" value="Sig_transdc_resp-reg_receiver"/>
</dbReference>
<evidence type="ECO:0000259" key="9">
    <source>
        <dbReference type="PROSITE" id="PS50110"/>
    </source>
</evidence>
<feature type="domain" description="OmpR/PhoB-type" evidence="10">
    <location>
        <begin position="132"/>
        <end position="231"/>
    </location>
</feature>
<keyword evidence="3" id="KW-0902">Two-component regulatory system</keyword>
<dbReference type="GO" id="GO:0000976">
    <property type="term" value="F:transcription cis-regulatory region binding"/>
    <property type="evidence" value="ECO:0007669"/>
    <property type="project" value="TreeGrafter"/>
</dbReference>
<sequence>MNEKILLVDDEKGLLDMLQTLLKKEGLTNVDFATKGHEALTLSDKETYSVIVLDVMMPDMDGFELCRRLREKTFVPIIFLTARTTDLDKLMGLGIGGDDYITKPFNPLEVVARIKAQLRRHHLYKDSTQIKHESFDFGFFQLNKTSGQLIVRGKEVECPAREFELLTFLCEHPNHIFSIQQLYERIWGQSSIGDEKTVTIHISRLRRKIEPNPKKPQFLINIRGLGYKFVPLVQREK</sequence>
<feature type="domain" description="Response regulatory" evidence="9">
    <location>
        <begin position="4"/>
        <end position="118"/>
    </location>
</feature>
<dbReference type="Gene3D" id="1.10.10.10">
    <property type="entry name" value="Winged helix-like DNA-binding domain superfamily/Winged helix DNA-binding domain"/>
    <property type="match status" value="1"/>
</dbReference>
<proteinExistence type="predicted"/>
<dbReference type="GO" id="GO:0005829">
    <property type="term" value="C:cytosol"/>
    <property type="evidence" value="ECO:0007669"/>
    <property type="project" value="TreeGrafter"/>
</dbReference>
<dbReference type="GO" id="GO:0000156">
    <property type="term" value="F:phosphorelay response regulator activity"/>
    <property type="evidence" value="ECO:0007669"/>
    <property type="project" value="TreeGrafter"/>
</dbReference>
<dbReference type="Gene3D" id="6.10.250.690">
    <property type="match status" value="1"/>
</dbReference>
<dbReference type="InterPro" id="IPR016032">
    <property type="entry name" value="Sig_transdc_resp-reg_C-effctor"/>
</dbReference>
<dbReference type="AlphaFoldDB" id="A0A0D1XT73"/>
<dbReference type="SMART" id="SM00862">
    <property type="entry name" value="Trans_reg_C"/>
    <property type="match status" value="1"/>
</dbReference>
<dbReference type="PROSITE" id="PS50110">
    <property type="entry name" value="RESPONSE_REGULATORY"/>
    <property type="match status" value="1"/>
</dbReference>
<gene>
    <name evidence="11" type="ORF">AF333_15435</name>
    <name evidence="12" type="ORF">SAMN04487909_13019</name>
</gene>
<feature type="DNA-binding region" description="OmpR/PhoB-type" evidence="8">
    <location>
        <begin position="132"/>
        <end position="231"/>
    </location>
</feature>
<name>A0A0D1XT73_ANEMI</name>
<keyword evidence="4" id="KW-0805">Transcription regulation</keyword>
<dbReference type="InterPro" id="IPR036388">
    <property type="entry name" value="WH-like_DNA-bd_sf"/>
</dbReference>
<dbReference type="PROSITE" id="PS51755">
    <property type="entry name" value="OMPR_PHOB"/>
    <property type="match status" value="1"/>
</dbReference>
<accession>A0A0D1XT73</accession>
<evidence type="ECO:0000313" key="12">
    <source>
        <dbReference type="EMBL" id="SDJ84842.1"/>
    </source>
</evidence>
<keyword evidence="13" id="KW-1185">Reference proteome</keyword>
<evidence type="ECO:0000256" key="4">
    <source>
        <dbReference type="ARBA" id="ARBA00023015"/>
    </source>
</evidence>
<feature type="modified residue" description="4-aspartylphosphate" evidence="7">
    <location>
        <position position="54"/>
    </location>
</feature>
<dbReference type="GO" id="GO:0006355">
    <property type="term" value="P:regulation of DNA-templated transcription"/>
    <property type="evidence" value="ECO:0007669"/>
    <property type="project" value="InterPro"/>
</dbReference>
<evidence type="ECO:0000256" key="6">
    <source>
        <dbReference type="ARBA" id="ARBA00023163"/>
    </source>
</evidence>
<evidence type="ECO:0000256" key="1">
    <source>
        <dbReference type="ARBA" id="ARBA00004496"/>
    </source>
</evidence>